<evidence type="ECO:0000259" key="8">
    <source>
        <dbReference type="Pfam" id="PF02687"/>
    </source>
</evidence>
<comment type="subcellular location">
    <subcellularLocation>
        <location evidence="1">Cell membrane</location>
        <topology evidence="1">Multi-pass membrane protein</topology>
    </subcellularLocation>
</comment>
<keyword evidence="10" id="KW-1185">Reference proteome</keyword>
<dbReference type="Proteomes" id="UP000315133">
    <property type="component" value="Unassembled WGS sequence"/>
</dbReference>
<feature type="transmembrane region" description="Helical" evidence="7">
    <location>
        <begin position="253"/>
        <end position="275"/>
    </location>
</feature>
<dbReference type="InterPro" id="IPR050250">
    <property type="entry name" value="Macrolide_Exporter_MacB"/>
</dbReference>
<evidence type="ECO:0000256" key="5">
    <source>
        <dbReference type="ARBA" id="ARBA00023136"/>
    </source>
</evidence>
<proteinExistence type="inferred from homology"/>
<dbReference type="EMBL" id="VFPU01000001">
    <property type="protein sequence ID" value="TQM96707.1"/>
    <property type="molecule type" value="Genomic_DNA"/>
</dbReference>
<sequence length="366" mass="37637">MRPLLLAREALATAWATKVPTVLVLLLVATMCAATIATVGRTAAAEQQLLTRLDSAGSRVLVVADARGDGLITPTVVDQATGLSTAERAAGTLIPVDVVNGVIGQGGTRVPAWGVHGDLSTVATLTAGRWPGPGEAIVTQAAMDRLGMDHPVGWVAQASTTVVDDWSVVGSFTPREPFGDYATGVLYVAPEGRDLDSLHVVLNTAGAAQVTQSQVLRLIDPPAPDALTITSPVSLAQLQDQVTGDLALFGRTLLLGVLGAGALLVAIVTLADVLVRRADLGRRRALGATRTTIITLVVLRTLTPALAGAATGTLVGVLLTRRLGAVPPWDFITGTATLALLAATVAAIPPALYAATRDPVRVLRTP</sequence>
<evidence type="ECO:0000256" key="2">
    <source>
        <dbReference type="ARBA" id="ARBA00022475"/>
    </source>
</evidence>
<evidence type="ECO:0000256" key="7">
    <source>
        <dbReference type="SAM" id="Phobius"/>
    </source>
</evidence>
<evidence type="ECO:0000256" key="3">
    <source>
        <dbReference type="ARBA" id="ARBA00022692"/>
    </source>
</evidence>
<evidence type="ECO:0000313" key="9">
    <source>
        <dbReference type="EMBL" id="TQM96707.1"/>
    </source>
</evidence>
<dbReference type="OrthoDB" id="4859440at2"/>
<dbReference type="AlphaFoldDB" id="A0A543KNQ0"/>
<comment type="similarity">
    <text evidence="6">Belongs to the ABC-4 integral membrane protein family.</text>
</comment>
<comment type="caution">
    <text evidence="9">The sequence shown here is derived from an EMBL/GenBank/DDBJ whole genome shotgun (WGS) entry which is preliminary data.</text>
</comment>
<dbReference type="PANTHER" id="PTHR30572">
    <property type="entry name" value="MEMBRANE COMPONENT OF TRANSPORTER-RELATED"/>
    <property type="match status" value="1"/>
</dbReference>
<protein>
    <submittedName>
        <fullName evidence="9">Putative ABC transport system permease protein</fullName>
    </submittedName>
</protein>
<dbReference type="GO" id="GO:0005886">
    <property type="term" value="C:plasma membrane"/>
    <property type="evidence" value="ECO:0007669"/>
    <property type="project" value="UniProtKB-SubCell"/>
</dbReference>
<dbReference type="InterPro" id="IPR003838">
    <property type="entry name" value="ABC3_permease_C"/>
</dbReference>
<dbReference type="GO" id="GO:0022857">
    <property type="term" value="F:transmembrane transporter activity"/>
    <property type="evidence" value="ECO:0007669"/>
    <property type="project" value="TreeGrafter"/>
</dbReference>
<dbReference type="PANTHER" id="PTHR30572:SF4">
    <property type="entry name" value="ABC TRANSPORTER PERMEASE YTRF"/>
    <property type="match status" value="1"/>
</dbReference>
<evidence type="ECO:0000313" key="10">
    <source>
        <dbReference type="Proteomes" id="UP000315133"/>
    </source>
</evidence>
<name>A0A543KNQ0_9MICO</name>
<keyword evidence="5 7" id="KW-0472">Membrane</keyword>
<reference evidence="9 10" key="1">
    <citation type="submission" date="2019-06" db="EMBL/GenBank/DDBJ databases">
        <title>Sequencing the genomes of 1000 actinobacteria strains.</title>
        <authorList>
            <person name="Klenk H.-P."/>
        </authorList>
    </citation>
    <scope>NUCLEOTIDE SEQUENCE [LARGE SCALE GENOMIC DNA]</scope>
    <source>
        <strain evidence="9 10">DSM 12362</strain>
    </source>
</reference>
<keyword evidence="3 7" id="KW-0812">Transmembrane</keyword>
<evidence type="ECO:0000256" key="6">
    <source>
        <dbReference type="ARBA" id="ARBA00038076"/>
    </source>
</evidence>
<gene>
    <name evidence="9" type="ORF">FB476_1597</name>
</gene>
<evidence type="ECO:0000256" key="1">
    <source>
        <dbReference type="ARBA" id="ARBA00004651"/>
    </source>
</evidence>
<accession>A0A543KNQ0</accession>
<dbReference type="RefSeq" id="WP_141818289.1">
    <property type="nucleotide sequence ID" value="NZ_BAAAIL010000004.1"/>
</dbReference>
<feature type="transmembrane region" description="Helical" evidence="7">
    <location>
        <begin position="296"/>
        <end position="319"/>
    </location>
</feature>
<dbReference type="Pfam" id="PF02687">
    <property type="entry name" value="FtsX"/>
    <property type="match status" value="1"/>
</dbReference>
<evidence type="ECO:0000256" key="4">
    <source>
        <dbReference type="ARBA" id="ARBA00022989"/>
    </source>
</evidence>
<keyword evidence="2" id="KW-1003">Cell membrane</keyword>
<feature type="domain" description="ABC3 transporter permease C-terminal" evidence="8">
    <location>
        <begin position="253"/>
        <end position="357"/>
    </location>
</feature>
<organism evidence="9 10">
    <name type="scientific">Ornithinimicrobium humiphilum</name>
    <dbReference type="NCBI Taxonomy" id="125288"/>
    <lineage>
        <taxon>Bacteria</taxon>
        <taxon>Bacillati</taxon>
        <taxon>Actinomycetota</taxon>
        <taxon>Actinomycetes</taxon>
        <taxon>Micrococcales</taxon>
        <taxon>Ornithinimicrobiaceae</taxon>
        <taxon>Ornithinimicrobium</taxon>
    </lineage>
</organism>
<feature type="transmembrane region" description="Helical" evidence="7">
    <location>
        <begin position="331"/>
        <end position="355"/>
    </location>
</feature>
<keyword evidence="4 7" id="KW-1133">Transmembrane helix</keyword>